<dbReference type="EMBL" id="JAEMNV010000002">
    <property type="protein sequence ID" value="MBJ8338843.1"/>
    <property type="molecule type" value="Genomic_DNA"/>
</dbReference>
<dbReference type="InterPro" id="IPR036390">
    <property type="entry name" value="WH_DNA-bd_sf"/>
</dbReference>
<proteinExistence type="predicted"/>
<dbReference type="InterPro" id="IPR036388">
    <property type="entry name" value="WH-like_DNA-bd_sf"/>
</dbReference>
<dbReference type="InterPro" id="IPR011991">
    <property type="entry name" value="ArsR-like_HTH"/>
</dbReference>
<dbReference type="InterPro" id="IPR001845">
    <property type="entry name" value="HTH_ArsR_DNA-bd_dom"/>
</dbReference>
<gene>
    <name evidence="5" type="ORF">JGU71_08085</name>
</gene>
<dbReference type="NCBIfam" id="NF033788">
    <property type="entry name" value="HTH_metalloreg"/>
    <property type="match status" value="1"/>
</dbReference>
<keyword evidence="1" id="KW-0805">Transcription regulation</keyword>
<feature type="domain" description="HTH arsR-type" evidence="4">
    <location>
        <begin position="43"/>
        <end position="140"/>
    </location>
</feature>
<dbReference type="InterPro" id="IPR051081">
    <property type="entry name" value="HTH_MetalResp_TranReg"/>
</dbReference>
<dbReference type="SUPFAM" id="SSF46785">
    <property type="entry name" value="Winged helix' DNA-binding domain"/>
    <property type="match status" value="1"/>
</dbReference>
<dbReference type="CDD" id="cd00090">
    <property type="entry name" value="HTH_ARSR"/>
    <property type="match status" value="1"/>
</dbReference>
<evidence type="ECO:0000313" key="6">
    <source>
        <dbReference type="Proteomes" id="UP000655868"/>
    </source>
</evidence>
<dbReference type="PANTHER" id="PTHR33154:SF18">
    <property type="entry name" value="ARSENICAL RESISTANCE OPERON REPRESSOR"/>
    <property type="match status" value="1"/>
</dbReference>
<dbReference type="PROSITE" id="PS50987">
    <property type="entry name" value="HTH_ARSR_2"/>
    <property type="match status" value="1"/>
</dbReference>
<sequence>MSFAFCSFASCFDIGQYRRVSKQNLPSSDASECVVAATVREPLSPAAAAELAVKLKALSDPARLRLLSAIASTATQEACVCDLSVGIDLTQPTISHHLKVLRRAGLVDSERRGTWVYYRVVPDGLRQLSLLFGTDTLTVSPT</sequence>
<evidence type="ECO:0000256" key="1">
    <source>
        <dbReference type="ARBA" id="ARBA00023015"/>
    </source>
</evidence>
<keyword evidence="3" id="KW-0804">Transcription</keyword>
<dbReference type="Gene3D" id="1.10.10.10">
    <property type="entry name" value="Winged helix-like DNA-binding domain superfamily/Winged helix DNA-binding domain"/>
    <property type="match status" value="1"/>
</dbReference>
<evidence type="ECO:0000313" key="5">
    <source>
        <dbReference type="EMBL" id="MBJ8338843.1"/>
    </source>
</evidence>
<dbReference type="PANTHER" id="PTHR33154">
    <property type="entry name" value="TRANSCRIPTIONAL REGULATOR, ARSR FAMILY"/>
    <property type="match status" value="1"/>
</dbReference>
<dbReference type="PROSITE" id="PS00846">
    <property type="entry name" value="HTH_ARSR_1"/>
    <property type="match status" value="1"/>
</dbReference>
<accession>A0A934NP82</accession>
<protein>
    <submittedName>
        <fullName evidence="5">Helix-turn-helix transcriptional regulator</fullName>
    </submittedName>
</protein>
<dbReference type="PRINTS" id="PR00778">
    <property type="entry name" value="HTHARSR"/>
</dbReference>
<dbReference type="InterPro" id="IPR018334">
    <property type="entry name" value="ArsR_HTH"/>
</dbReference>
<evidence type="ECO:0000256" key="2">
    <source>
        <dbReference type="ARBA" id="ARBA00023125"/>
    </source>
</evidence>
<organism evidence="5 6">
    <name type="scientific">Antrihabitans stalagmiti</name>
    <dbReference type="NCBI Taxonomy" id="2799499"/>
    <lineage>
        <taxon>Bacteria</taxon>
        <taxon>Bacillati</taxon>
        <taxon>Actinomycetota</taxon>
        <taxon>Actinomycetes</taxon>
        <taxon>Mycobacteriales</taxon>
        <taxon>Nocardiaceae</taxon>
        <taxon>Antrihabitans</taxon>
    </lineage>
</organism>
<keyword evidence="2" id="KW-0238">DNA-binding</keyword>
<evidence type="ECO:0000256" key="3">
    <source>
        <dbReference type="ARBA" id="ARBA00023163"/>
    </source>
</evidence>
<dbReference type="Proteomes" id="UP000655868">
    <property type="component" value="Unassembled WGS sequence"/>
</dbReference>
<dbReference type="SMART" id="SM00418">
    <property type="entry name" value="HTH_ARSR"/>
    <property type="match status" value="1"/>
</dbReference>
<dbReference type="GO" id="GO:0003700">
    <property type="term" value="F:DNA-binding transcription factor activity"/>
    <property type="evidence" value="ECO:0007669"/>
    <property type="project" value="InterPro"/>
</dbReference>
<dbReference type="AlphaFoldDB" id="A0A934NP82"/>
<evidence type="ECO:0000259" key="4">
    <source>
        <dbReference type="PROSITE" id="PS50987"/>
    </source>
</evidence>
<comment type="caution">
    <text evidence="5">The sequence shown here is derived from an EMBL/GenBank/DDBJ whole genome shotgun (WGS) entry which is preliminary data.</text>
</comment>
<reference evidence="5" key="1">
    <citation type="submission" date="2020-12" db="EMBL/GenBank/DDBJ databases">
        <title>Antrihabitans popcorni sp. nov. and Antrihabitans auranticaus sp. nov., isolated from a larva cave.</title>
        <authorList>
            <person name="Lee S.D."/>
            <person name="Kim I.S."/>
        </authorList>
    </citation>
    <scope>NUCLEOTIDE SEQUENCE</scope>
    <source>
        <strain evidence="5">YC3-6</strain>
    </source>
</reference>
<dbReference type="GO" id="GO:0003677">
    <property type="term" value="F:DNA binding"/>
    <property type="evidence" value="ECO:0007669"/>
    <property type="project" value="UniProtKB-KW"/>
</dbReference>
<name>A0A934NP82_9NOCA</name>
<keyword evidence="6" id="KW-1185">Reference proteome</keyword>
<dbReference type="Pfam" id="PF01022">
    <property type="entry name" value="HTH_5"/>
    <property type="match status" value="1"/>
</dbReference>